<accession>A0A1C7MQG4</accession>
<sequence>MPTTLSRFILGQDDDLSESRRALEFGSFPSFFLTVGCCVAIATTRVIACVSPLVAPNTQRVTSVFIVVGHPGRQRLSPYIRLIICDTKRF</sequence>
<dbReference type="Proteomes" id="UP000092993">
    <property type="component" value="Unassembled WGS sequence"/>
</dbReference>
<comment type="caution">
    <text evidence="1">The sequence shown here is derived from an EMBL/GenBank/DDBJ whole genome shotgun (WGS) entry which is preliminary data.</text>
</comment>
<evidence type="ECO:0000313" key="1">
    <source>
        <dbReference type="EMBL" id="OBZ78679.1"/>
    </source>
</evidence>
<keyword evidence="2" id="KW-1185">Reference proteome</keyword>
<gene>
    <name evidence="1" type="ORF">A0H81_00251</name>
</gene>
<name>A0A1C7MQG4_GRIFR</name>
<reference evidence="1 2" key="1">
    <citation type="submission" date="2016-03" db="EMBL/GenBank/DDBJ databases">
        <title>Whole genome sequencing of Grifola frondosa 9006-11.</title>
        <authorList>
            <person name="Min B."/>
            <person name="Park H."/>
            <person name="Kim J.-G."/>
            <person name="Cho H."/>
            <person name="Oh Y.-L."/>
            <person name="Kong W.-S."/>
            <person name="Choi I.-G."/>
        </authorList>
    </citation>
    <scope>NUCLEOTIDE SEQUENCE [LARGE SCALE GENOMIC DNA]</scope>
    <source>
        <strain evidence="1 2">9006-11</strain>
    </source>
</reference>
<dbReference type="AlphaFoldDB" id="A0A1C7MQG4"/>
<organism evidence="1 2">
    <name type="scientific">Grifola frondosa</name>
    <name type="common">Maitake</name>
    <name type="synonym">Polyporus frondosus</name>
    <dbReference type="NCBI Taxonomy" id="5627"/>
    <lineage>
        <taxon>Eukaryota</taxon>
        <taxon>Fungi</taxon>
        <taxon>Dikarya</taxon>
        <taxon>Basidiomycota</taxon>
        <taxon>Agaricomycotina</taxon>
        <taxon>Agaricomycetes</taxon>
        <taxon>Polyporales</taxon>
        <taxon>Grifolaceae</taxon>
        <taxon>Grifola</taxon>
    </lineage>
</organism>
<dbReference type="EMBL" id="LUGG01000001">
    <property type="protein sequence ID" value="OBZ78679.1"/>
    <property type="molecule type" value="Genomic_DNA"/>
</dbReference>
<proteinExistence type="predicted"/>
<protein>
    <submittedName>
        <fullName evidence="1">Uncharacterized protein</fullName>
    </submittedName>
</protein>
<evidence type="ECO:0000313" key="2">
    <source>
        <dbReference type="Proteomes" id="UP000092993"/>
    </source>
</evidence>